<name>A0A814B9A7_9BILA</name>
<protein>
    <submittedName>
        <fullName evidence="2">Uncharacterized protein</fullName>
    </submittedName>
</protein>
<keyword evidence="1" id="KW-0175">Coiled coil</keyword>
<proteinExistence type="predicted"/>
<evidence type="ECO:0000256" key="1">
    <source>
        <dbReference type="SAM" id="Coils"/>
    </source>
</evidence>
<evidence type="ECO:0000313" key="4">
    <source>
        <dbReference type="EMBL" id="CAF3703762.1"/>
    </source>
</evidence>
<keyword evidence="6" id="KW-1185">Reference proteome</keyword>
<dbReference type="EMBL" id="CAJOBA010042495">
    <property type="protein sequence ID" value="CAF4134196.1"/>
    <property type="molecule type" value="Genomic_DNA"/>
</dbReference>
<dbReference type="Proteomes" id="UP000677228">
    <property type="component" value="Unassembled WGS sequence"/>
</dbReference>
<evidence type="ECO:0000313" key="2">
    <source>
        <dbReference type="EMBL" id="CAF0924961.1"/>
    </source>
</evidence>
<dbReference type="EMBL" id="CAJNOK010020893">
    <property type="protein sequence ID" value="CAF1323754.1"/>
    <property type="molecule type" value="Genomic_DNA"/>
</dbReference>
<organism evidence="2 6">
    <name type="scientific">Didymodactylos carnosus</name>
    <dbReference type="NCBI Taxonomy" id="1234261"/>
    <lineage>
        <taxon>Eukaryota</taxon>
        <taxon>Metazoa</taxon>
        <taxon>Spiralia</taxon>
        <taxon>Gnathifera</taxon>
        <taxon>Rotifera</taxon>
        <taxon>Eurotatoria</taxon>
        <taxon>Bdelloidea</taxon>
        <taxon>Philodinida</taxon>
        <taxon>Philodinidae</taxon>
        <taxon>Didymodactylos</taxon>
    </lineage>
</organism>
<dbReference type="AlphaFoldDB" id="A0A814B9A7"/>
<comment type="caution">
    <text evidence="2">The sequence shown here is derived from an EMBL/GenBank/DDBJ whole genome shotgun (WGS) entry which is preliminary data.</text>
</comment>
<dbReference type="Proteomes" id="UP000663829">
    <property type="component" value="Unassembled WGS sequence"/>
</dbReference>
<evidence type="ECO:0000313" key="5">
    <source>
        <dbReference type="EMBL" id="CAF4134196.1"/>
    </source>
</evidence>
<gene>
    <name evidence="2" type="ORF">GPM918_LOCUS9865</name>
    <name evidence="3" type="ORF">OVA965_LOCUS29563</name>
    <name evidence="4" type="ORF">SRO942_LOCUS9866</name>
    <name evidence="5" type="ORF">TMI583_LOCUS30335</name>
</gene>
<dbReference type="InterPro" id="IPR036322">
    <property type="entry name" value="WD40_repeat_dom_sf"/>
</dbReference>
<dbReference type="EMBL" id="CAJNOQ010001879">
    <property type="protein sequence ID" value="CAF0924961.1"/>
    <property type="molecule type" value="Genomic_DNA"/>
</dbReference>
<feature type="coiled-coil region" evidence="1">
    <location>
        <begin position="60"/>
        <end position="87"/>
    </location>
</feature>
<accession>A0A814B9A7</accession>
<dbReference type="EMBL" id="CAJOBC010001879">
    <property type="protein sequence ID" value="CAF3703762.1"/>
    <property type="molecule type" value="Genomic_DNA"/>
</dbReference>
<reference evidence="2" key="1">
    <citation type="submission" date="2021-02" db="EMBL/GenBank/DDBJ databases">
        <authorList>
            <person name="Nowell W R."/>
        </authorList>
    </citation>
    <scope>NUCLEOTIDE SEQUENCE</scope>
</reference>
<dbReference type="SUPFAM" id="SSF50978">
    <property type="entry name" value="WD40 repeat-like"/>
    <property type="match status" value="1"/>
</dbReference>
<evidence type="ECO:0000313" key="3">
    <source>
        <dbReference type="EMBL" id="CAF1323754.1"/>
    </source>
</evidence>
<evidence type="ECO:0000313" key="6">
    <source>
        <dbReference type="Proteomes" id="UP000663829"/>
    </source>
</evidence>
<dbReference type="Proteomes" id="UP000681722">
    <property type="component" value="Unassembled WGS sequence"/>
</dbReference>
<dbReference type="OrthoDB" id="10005357at2759"/>
<sequence length="478" mass="56115">MDTHNNMTLSYSAPKSVCYKGICQHVMRNDNEEACYGHQYCQCPHCSLWLCLEHLNQHQQEDIQNRFHAMNDRLNQIQQNIEILTIEPLRVKCYNILDKWKQKQIESINEFHRLKLNEFDMIYAQVASELQNMKEKRSDELKKYLPTLTTKQKSVHPHELELLDTKLNEIQQEIDTFSRETLIDILHDQIKSDDTIKITKEKTEFEKHHPLLFSVDYLNKMQLIRQIHLKKDARSIASSAEHILIRQSRPAKLVLYDREKLLKDFIIDITLDGAVEDLCWSSYLFAFLVLHSKALFSLSPETLKLIRIHEVKADEGHFWSLTTNDTDVFISTNRGFLIQRFSLPSWRLIKQWNREDILDPKDASVNCIRSNESSLIAAIISKDGTWHCDTFDFNMKQMRRGSALDEANATHDCNSELFSLSNNNQWLFLNRHKDSMWLITNDTDEKCDKEQCLAGCIMGDKYLVLSNHSPPRLEIFQL</sequence>
<dbReference type="Proteomes" id="UP000682733">
    <property type="component" value="Unassembled WGS sequence"/>
</dbReference>